<dbReference type="SMART" id="SM00717">
    <property type="entry name" value="SANT"/>
    <property type="match status" value="2"/>
</dbReference>
<evidence type="ECO:0000256" key="1">
    <source>
        <dbReference type="ARBA" id="ARBA00022737"/>
    </source>
</evidence>
<gene>
    <name evidence="6" type="ORF">PAHAL_3G258200</name>
</gene>
<feature type="domain" description="HTH myb-type" evidence="5">
    <location>
        <begin position="136"/>
        <end position="186"/>
    </location>
</feature>
<evidence type="ECO:0000259" key="5">
    <source>
        <dbReference type="PROSITE" id="PS51294"/>
    </source>
</evidence>
<dbReference type="InterPro" id="IPR001005">
    <property type="entry name" value="SANT/Myb"/>
</dbReference>
<feature type="domain" description="HTH myb-type" evidence="5">
    <location>
        <begin position="187"/>
        <end position="238"/>
    </location>
</feature>
<dbReference type="AlphaFoldDB" id="A0A2S3HBI9"/>
<accession>A0A2S3HBI9</accession>
<dbReference type="EMBL" id="CM008048">
    <property type="protein sequence ID" value="PAN19235.1"/>
    <property type="molecule type" value="Genomic_DNA"/>
</dbReference>
<dbReference type="InterPro" id="IPR017930">
    <property type="entry name" value="Myb_dom"/>
</dbReference>
<keyword evidence="2" id="KW-0238">DNA-binding</keyword>
<feature type="domain" description="Myb-like" evidence="4">
    <location>
        <begin position="192"/>
        <end position="234"/>
    </location>
</feature>
<proteinExistence type="predicted"/>
<dbReference type="Gramene" id="PAN19235">
    <property type="protein sequence ID" value="PAN19235"/>
    <property type="gene ID" value="PAHAL_3G258200"/>
</dbReference>
<dbReference type="PROSITE" id="PS51294">
    <property type="entry name" value="HTH_MYB"/>
    <property type="match status" value="2"/>
</dbReference>
<protein>
    <submittedName>
        <fullName evidence="6">Uncharacterized protein</fullName>
    </submittedName>
</protein>
<feature type="region of interest" description="Disordered" evidence="3">
    <location>
        <begin position="408"/>
        <end position="454"/>
    </location>
</feature>
<feature type="domain" description="Myb-like" evidence="4">
    <location>
        <begin position="131"/>
        <end position="182"/>
    </location>
</feature>
<evidence type="ECO:0000256" key="3">
    <source>
        <dbReference type="SAM" id="MobiDB-lite"/>
    </source>
</evidence>
<dbReference type="InterPro" id="IPR050560">
    <property type="entry name" value="MYB_TF"/>
</dbReference>
<dbReference type="Pfam" id="PF00249">
    <property type="entry name" value="Myb_DNA-binding"/>
    <property type="match status" value="2"/>
</dbReference>
<dbReference type="FunFam" id="1.10.10.60:FF:000010">
    <property type="entry name" value="Transcriptional activator Myb isoform A"/>
    <property type="match status" value="1"/>
</dbReference>
<name>A0A2S3HBI9_9POAL</name>
<dbReference type="GO" id="GO:0000981">
    <property type="term" value="F:DNA-binding transcription factor activity, RNA polymerase II-specific"/>
    <property type="evidence" value="ECO:0007669"/>
    <property type="project" value="TreeGrafter"/>
</dbReference>
<dbReference type="Proteomes" id="UP000243499">
    <property type="component" value="Chromosome 3"/>
</dbReference>
<dbReference type="GO" id="GO:0000978">
    <property type="term" value="F:RNA polymerase II cis-regulatory region sequence-specific DNA binding"/>
    <property type="evidence" value="ECO:0007669"/>
    <property type="project" value="TreeGrafter"/>
</dbReference>
<dbReference type="PANTHER" id="PTHR45614">
    <property type="entry name" value="MYB PROTEIN-RELATED"/>
    <property type="match status" value="1"/>
</dbReference>
<keyword evidence="1" id="KW-0677">Repeat</keyword>
<dbReference type="PROSITE" id="PS50090">
    <property type="entry name" value="MYB_LIKE"/>
    <property type="match status" value="2"/>
</dbReference>
<feature type="region of interest" description="Disordered" evidence="3">
    <location>
        <begin position="271"/>
        <end position="308"/>
    </location>
</feature>
<sequence>MFREPVPTERTTPSTRIGATSRSLLRELITGTLPGPDLYIPEENQGGDMYGTSPYPLIATGDVHLHGSNHIAQDGKVPQQDATRFMGAGYFDSGNAICSNQALMENTIPSESSAVTIDMAASQAYAEEDAATHNERGLWTPNEDSKLRELVNEQGEKKWSKIAKDLPGRIGKQCRERWLNHLKPGIKKDTFWTEEEDLMLVAWHRKLGPSWAEMAKHIPGRPENSLKNHWNATRRHVWKNRETIEMAVKDGTHPNVLVVYMVRECGVLKGAGAPASASDPPVPDPVPDGWQADDNPAATEPSPGSNSPDQCWLPMLCGGMLPPPIMEAPAPLPDHNNVESCVYATYDADGYVRYVHLQPTPGHDGYAPANQVAAAAEAAGYYNPLTFPYNPFAGQQVYAPEDGTSHYYSNSGAGGDEAHGNAGSVSAAPELAGMPFSGNAPAAQHNQRGRGGAI</sequence>
<dbReference type="InterPro" id="IPR009057">
    <property type="entry name" value="Homeodomain-like_sf"/>
</dbReference>
<dbReference type="SUPFAM" id="SSF46689">
    <property type="entry name" value="Homeodomain-like"/>
    <property type="match status" value="1"/>
</dbReference>
<evidence type="ECO:0000313" key="6">
    <source>
        <dbReference type="EMBL" id="PAN19235.1"/>
    </source>
</evidence>
<reference evidence="6" key="1">
    <citation type="submission" date="2018-04" db="EMBL/GenBank/DDBJ databases">
        <title>WGS assembly of Panicum hallii.</title>
        <authorList>
            <person name="Lovell J."/>
            <person name="Jenkins J."/>
            <person name="Lowry D."/>
            <person name="Mamidi S."/>
            <person name="Sreedasyam A."/>
            <person name="Weng X."/>
            <person name="Barry K."/>
            <person name="Bonette J."/>
            <person name="Campitelli B."/>
            <person name="Daum C."/>
            <person name="Gordon S."/>
            <person name="Gould B."/>
            <person name="Lipzen A."/>
            <person name="Macqueen A."/>
            <person name="Palacio-Mejia J."/>
            <person name="Plott C."/>
            <person name="Shakirov E."/>
            <person name="Shu S."/>
            <person name="Yoshinaga Y."/>
            <person name="Zane M."/>
            <person name="Rokhsar D."/>
            <person name="Grimwood J."/>
            <person name="Schmutz J."/>
            <person name="Juenger T."/>
        </authorList>
    </citation>
    <scope>NUCLEOTIDE SEQUENCE [LARGE SCALE GENOMIC DNA]</scope>
    <source>
        <strain evidence="6">FIL2</strain>
    </source>
</reference>
<dbReference type="PANTHER" id="PTHR45614:SF218">
    <property type="entry name" value="TRANSCRIPTION FACTOR MYB119-RELATED"/>
    <property type="match status" value="1"/>
</dbReference>
<organism evidence="6">
    <name type="scientific">Panicum hallii</name>
    <dbReference type="NCBI Taxonomy" id="206008"/>
    <lineage>
        <taxon>Eukaryota</taxon>
        <taxon>Viridiplantae</taxon>
        <taxon>Streptophyta</taxon>
        <taxon>Embryophyta</taxon>
        <taxon>Tracheophyta</taxon>
        <taxon>Spermatophyta</taxon>
        <taxon>Magnoliopsida</taxon>
        <taxon>Liliopsida</taxon>
        <taxon>Poales</taxon>
        <taxon>Poaceae</taxon>
        <taxon>PACMAD clade</taxon>
        <taxon>Panicoideae</taxon>
        <taxon>Panicodae</taxon>
        <taxon>Paniceae</taxon>
        <taxon>Panicinae</taxon>
        <taxon>Panicum</taxon>
        <taxon>Panicum sect. Panicum</taxon>
    </lineage>
</organism>
<evidence type="ECO:0000259" key="4">
    <source>
        <dbReference type="PROSITE" id="PS50090"/>
    </source>
</evidence>
<dbReference type="CDD" id="cd00167">
    <property type="entry name" value="SANT"/>
    <property type="match status" value="2"/>
</dbReference>
<evidence type="ECO:0000256" key="2">
    <source>
        <dbReference type="ARBA" id="ARBA00023125"/>
    </source>
</evidence>
<dbReference type="GO" id="GO:0005634">
    <property type="term" value="C:nucleus"/>
    <property type="evidence" value="ECO:0007669"/>
    <property type="project" value="TreeGrafter"/>
</dbReference>
<dbReference type="Gene3D" id="1.10.10.60">
    <property type="entry name" value="Homeodomain-like"/>
    <property type="match status" value="2"/>
</dbReference>